<dbReference type="Pfam" id="PF06189">
    <property type="entry name" value="5-nucleotidase"/>
    <property type="match status" value="1"/>
</dbReference>
<gene>
    <name evidence="2" type="ORF">GSOID_T00013695001</name>
</gene>
<evidence type="ECO:0008006" key="4">
    <source>
        <dbReference type="Google" id="ProtNLM"/>
    </source>
</evidence>
<dbReference type="InterPro" id="IPR010394">
    <property type="entry name" value="5-nucleotidase"/>
</dbReference>
<protein>
    <recommendedName>
        <fullName evidence="4">5'-nucleotidase</fullName>
    </recommendedName>
</protein>
<dbReference type="PANTHER" id="PTHR31367">
    <property type="entry name" value="CYTOSOLIC 5'-NUCLEOTIDASE 1 FAMILY MEMBER"/>
    <property type="match status" value="1"/>
</dbReference>
<dbReference type="GO" id="GO:0008253">
    <property type="term" value="F:5'-nucleotidase activity"/>
    <property type="evidence" value="ECO:0007669"/>
    <property type="project" value="InterPro"/>
</dbReference>
<sequence>MNSPLLRATRRILCPDHLEAGKILAMGKTRTISTSSTGRPHRKTPKPKDACIICVSSRALFDLREGRTIMEDQGLEQYIKHMVDSENTPLAPGPAFAFVQAIEAVNLALLEINPEEKNLFDVVLMSENHAQCGVRYLNSIRHHGLNIERVCLTAGRPVTSYLSAYGTHLYLSTDHEKVKDALKVGVPAATLPPYSKSIEENDELRVAFDGDAVLFSDEAEAVAKREGLFRFFDHETENEDIPLQKGPLIQFAWILGQMQKKFRQVQTECPIRTYLVTARSAASAGSRAMKTLRSWGLDIDEAHFMAGAPKGPLLDKIKPHLFFDDQVDNIKSSTEYGLPAAHVPWGVANESKVSIHEGKDTSDTSENPPCAQEKASE</sequence>
<accession>E4WZ01</accession>
<dbReference type="AlphaFoldDB" id="E4WZ01"/>
<organism evidence="2">
    <name type="scientific">Oikopleura dioica</name>
    <name type="common">Tunicate</name>
    <dbReference type="NCBI Taxonomy" id="34765"/>
    <lineage>
        <taxon>Eukaryota</taxon>
        <taxon>Metazoa</taxon>
        <taxon>Chordata</taxon>
        <taxon>Tunicata</taxon>
        <taxon>Appendicularia</taxon>
        <taxon>Copelata</taxon>
        <taxon>Oikopleuridae</taxon>
        <taxon>Oikopleura</taxon>
    </lineage>
</organism>
<dbReference type="EMBL" id="FN653019">
    <property type="protein sequence ID" value="CBY22917.1"/>
    <property type="molecule type" value="Genomic_DNA"/>
</dbReference>
<feature type="region of interest" description="Disordered" evidence="1">
    <location>
        <begin position="351"/>
        <end position="377"/>
    </location>
</feature>
<dbReference type="InParanoid" id="E4WZ01"/>
<keyword evidence="3" id="KW-1185">Reference proteome</keyword>
<feature type="compositionally biased region" description="Basic and acidic residues" evidence="1">
    <location>
        <begin position="353"/>
        <end position="362"/>
    </location>
</feature>
<dbReference type="PANTHER" id="PTHR31367:SF5">
    <property type="entry name" value="CYTOSOLIC 5'-NUCLEOTIDASE 1A"/>
    <property type="match status" value="1"/>
</dbReference>
<evidence type="ECO:0000313" key="2">
    <source>
        <dbReference type="EMBL" id="CBY22917.1"/>
    </source>
</evidence>
<dbReference type="GO" id="GO:0009117">
    <property type="term" value="P:nucleotide metabolic process"/>
    <property type="evidence" value="ECO:0007669"/>
    <property type="project" value="InterPro"/>
</dbReference>
<proteinExistence type="predicted"/>
<reference evidence="2" key="1">
    <citation type="journal article" date="2010" name="Science">
        <title>Plasticity of animal genome architecture unmasked by rapid evolution of a pelagic tunicate.</title>
        <authorList>
            <person name="Denoeud F."/>
            <person name="Henriet S."/>
            <person name="Mungpakdee S."/>
            <person name="Aury J.M."/>
            <person name="Da Silva C."/>
            <person name="Brinkmann H."/>
            <person name="Mikhaleva J."/>
            <person name="Olsen L.C."/>
            <person name="Jubin C."/>
            <person name="Canestro C."/>
            <person name="Bouquet J.M."/>
            <person name="Danks G."/>
            <person name="Poulain J."/>
            <person name="Campsteijn C."/>
            <person name="Adamski M."/>
            <person name="Cross I."/>
            <person name="Yadetie F."/>
            <person name="Muffato M."/>
            <person name="Louis A."/>
            <person name="Butcher S."/>
            <person name="Tsagkogeorga G."/>
            <person name="Konrad A."/>
            <person name="Singh S."/>
            <person name="Jensen M.F."/>
            <person name="Cong E.H."/>
            <person name="Eikeseth-Otteraa H."/>
            <person name="Noel B."/>
            <person name="Anthouard V."/>
            <person name="Porcel B.M."/>
            <person name="Kachouri-Lafond R."/>
            <person name="Nishino A."/>
            <person name="Ugolini M."/>
            <person name="Chourrout P."/>
            <person name="Nishida H."/>
            <person name="Aasland R."/>
            <person name="Huzurbazar S."/>
            <person name="Westhof E."/>
            <person name="Delsuc F."/>
            <person name="Lehrach H."/>
            <person name="Reinhardt R."/>
            <person name="Weissenbach J."/>
            <person name="Roy S.W."/>
            <person name="Artiguenave F."/>
            <person name="Postlethwait J.H."/>
            <person name="Manak J.R."/>
            <person name="Thompson E.M."/>
            <person name="Jaillon O."/>
            <person name="Du Pasquier L."/>
            <person name="Boudinot P."/>
            <person name="Liberles D.A."/>
            <person name="Volff J.N."/>
            <person name="Philippe H."/>
            <person name="Lenhard B."/>
            <person name="Roest Crollius H."/>
            <person name="Wincker P."/>
            <person name="Chourrout D."/>
        </authorList>
    </citation>
    <scope>NUCLEOTIDE SEQUENCE [LARGE SCALE GENOMIC DNA]</scope>
</reference>
<dbReference type="GO" id="GO:0000166">
    <property type="term" value="F:nucleotide binding"/>
    <property type="evidence" value="ECO:0007669"/>
    <property type="project" value="InterPro"/>
</dbReference>
<dbReference type="FunCoup" id="E4WZ01">
    <property type="interactions" value="11"/>
</dbReference>
<dbReference type="GO" id="GO:0046085">
    <property type="term" value="P:adenosine metabolic process"/>
    <property type="evidence" value="ECO:0007669"/>
    <property type="project" value="TreeGrafter"/>
</dbReference>
<dbReference type="Proteomes" id="UP000001307">
    <property type="component" value="Unassembled WGS sequence"/>
</dbReference>
<dbReference type="OrthoDB" id="9994138at2759"/>
<evidence type="ECO:0000313" key="3">
    <source>
        <dbReference type="Proteomes" id="UP000001307"/>
    </source>
</evidence>
<dbReference type="GO" id="GO:0000287">
    <property type="term" value="F:magnesium ion binding"/>
    <property type="evidence" value="ECO:0007669"/>
    <property type="project" value="InterPro"/>
</dbReference>
<dbReference type="GO" id="GO:0005829">
    <property type="term" value="C:cytosol"/>
    <property type="evidence" value="ECO:0007669"/>
    <property type="project" value="TreeGrafter"/>
</dbReference>
<evidence type="ECO:0000256" key="1">
    <source>
        <dbReference type="SAM" id="MobiDB-lite"/>
    </source>
</evidence>
<name>E4WZ01_OIKDI</name>